<dbReference type="Gene3D" id="3.30.565.10">
    <property type="entry name" value="Histidine kinase-like ATPase, C-terminal domain"/>
    <property type="match status" value="1"/>
</dbReference>
<dbReference type="InterPro" id="IPR050482">
    <property type="entry name" value="Sensor_HK_TwoCompSys"/>
</dbReference>
<dbReference type="OrthoDB" id="227596at2"/>
<dbReference type="GO" id="GO:0005524">
    <property type="term" value="F:ATP binding"/>
    <property type="evidence" value="ECO:0007669"/>
    <property type="project" value="UniProtKB-KW"/>
</dbReference>
<evidence type="ECO:0000259" key="12">
    <source>
        <dbReference type="Pfam" id="PF07730"/>
    </source>
</evidence>
<feature type="transmembrane region" description="Helical" evidence="10">
    <location>
        <begin position="40"/>
        <end position="59"/>
    </location>
</feature>
<organism evidence="13 14">
    <name type="scientific">Micropruina glycogenica</name>
    <dbReference type="NCBI Taxonomy" id="75385"/>
    <lineage>
        <taxon>Bacteria</taxon>
        <taxon>Bacillati</taxon>
        <taxon>Actinomycetota</taxon>
        <taxon>Actinomycetes</taxon>
        <taxon>Propionibacteriales</taxon>
        <taxon>Nocardioidaceae</taxon>
        <taxon>Micropruina</taxon>
    </lineage>
</organism>
<comment type="catalytic activity">
    <reaction evidence="1">
        <text>ATP + protein L-histidine = ADP + protein N-phospho-L-histidine.</text>
        <dbReference type="EC" id="2.7.13.3"/>
    </reaction>
</comment>
<feature type="domain" description="Signal transduction histidine kinase subgroup 3 dimerisation and phosphoacceptor" evidence="12">
    <location>
        <begin position="183"/>
        <end position="249"/>
    </location>
</feature>
<dbReference type="GO" id="GO:0000155">
    <property type="term" value="F:phosphorelay sensor kinase activity"/>
    <property type="evidence" value="ECO:0007669"/>
    <property type="project" value="InterPro"/>
</dbReference>
<proteinExistence type="predicted"/>
<dbReference type="RefSeq" id="WP_105186162.1">
    <property type="nucleotide sequence ID" value="NZ_BAAAGO010000021.1"/>
</dbReference>
<dbReference type="EMBL" id="LT985188">
    <property type="protein sequence ID" value="SPD87427.1"/>
    <property type="molecule type" value="Genomic_DNA"/>
</dbReference>
<evidence type="ECO:0000313" key="14">
    <source>
        <dbReference type="Proteomes" id="UP000238164"/>
    </source>
</evidence>
<keyword evidence="10" id="KW-0812">Transmembrane</keyword>
<keyword evidence="14" id="KW-1185">Reference proteome</keyword>
<evidence type="ECO:0000256" key="10">
    <source>
        <dbReference type="SAM" id="Phobius"/>
    </source>
</evidence>
<dbReference type="GO" id="GO:0046983">
    <property type="term" value="F:protein dimerization activity"/>
    <property type="evidence" value="ECO:0007669"/>
    <property type="project" value="InterPro"/>
</dbReference>
<dbReference type="Pfam" id="PF07730">
    <property type="entry name" value="HisKA_3"/>
    <property type="match status" value="1"/>
</dbReference>
<evidence type="ECO:0000313" key="13">
    <source>
        <dbReference type="EMBL" id="SPD87427.1"/>
    </source>
</evidence>
<evidence type="ECO:0000256" key="3">
    <source>
        <dbReference type="ARBA" id="ARBA00022553"/>
    </source>
</evidence>
<keyword evidence="6 13" id="KW-0418">Kinase</keyword>
<evidence type="ECO:0000256" key="6">
    <source>
        <dbReference type="ARBA" id="ARBA00022777"/>
    </source>
</evidence>
<dbReference type="CDD" id="cd16917">
    <property type="entry name" value="HATPase_UhpB-NarQ-NarX-like"/>
    <property type="match status" value="1"/>
</dbReference>
<sequence length="387" mass="40710">MTNPSVPARTPWPWVVAGLGWAYYMTPALAAVVADQPLSLWWLLRVAGPGLLALVALRWRTSRPVASALACAVLWAVSPTVIGAAAAAQESVARRSGRLLTTVGIGAALVAGKGIESWGSTRGGAAASALQVELILAVVAVVVASLVGLLARARLEAREDRVRAEAARHEAELARLAEARLAERERIAREMHDAIAHRLSLVALHAGALAYRSSTTPQEYRETAELIQANAQASLDELRAMLTTLRSPGLAPEAPQPTLEQAAVLAADAEDVGQQVRLRVTGDLAAVPVRVSRHGFRILQEAITNARKHAPGSPVDVAVSHETGAVRVHVVNPIADLAPPDRTGAGLGLIGVDERVALLGGSVSHGVQDGRFVLDVVLPIRDAKEQL</sequence>
<keyword evidence="5" id="KW-0547">Nucleotide-binding</keyword>
<dbReference type="EC" id="2.7.13.3" evidence="2"/>
<evidence type="ECO:0000256" key="8">
    <source>
        <dbReference type="ARBA" id="ARBA00023012"/>
    </source>
</evidence>
<dbReference type="KEGG" id="mgg:MPLG2_2397"/>
<keyword evidence="3" id="KW-0597">Phosphoprotein</keyword>
<feature type="transmembrane region" description="Helical" evidence="10">
    <location>
        <begin position="12"/>
        <end position="33"/>
    </location>
</feature>
<keyword evidence="8" id="KW-0902">Two-component regulatory system</keyword>
<evidence type="ECO:0000256" key="2">
    <source>
        <dbReference type="ARBA" id="ARBA00012438"/>
    </source>
</evidence>
<feature type="domain" description="Histidine kinase/HSP90-like ATPase" evidence="11">
    <location>
        <begin position="296"/>
        <end position="367"/>
    </location>
</feature>
<evidence type="ECO:0000256" key="7">
    <source>
        <dbReference type="ARBA" id="ARBA00022840"/>
    </source>
</evidence>
<dbReference type="InterPro" id="IPR036890">
    <property type="entry name" value="HATPase_C_sf"/>
</dbReference>
<dbReference type="PANTHER" id="PTHR24421">
    <property type="entry name" value="NITRATE/NITRITE SENSOR PROTEIN NARX-RELATED"/>
    <property type="match status" value="1"/>
</dbReference>
<feature type="transmembrane region" description="Helical" evidence="10">
    <location>
        <begin position="135"/>
        <end position="153"/>
    </location>
</feature>
<dbReference type="Proteomes" id="UP000238164">
    <property type="component" value="Chromosome 1"/>
</dbReference>
<gene>
    <name evidence="13" type="ORF">MPLG2_2397</name>
</gene>
<keyword evidence="10" id="KW-0472">Membrane</keyword>
<keyword evidence="9" id="KW-0175">Coiled coil</keyword>
<dbReference type="Gene3D" id="1.20.5.1930">
    <property type="match status" value="1"/>
</dbReference>
<feature type="coiled-coil region" evidence="9">
    <location>
        <begin position="152"/>
        <end position="186"/>
    </location>
</feature>
<keyword evidence="7" id="KW-0067">ATP-binding</keyword>
<keyword evidence="4" id="KW-0808">Transferase</keyword>
<evidence type="ECO:0000256" key="9">
    <source>
        <dbReference type="SAM" id="Coils"/>
    </source>
</evidence>
<evidence type="ECO:0000256" key="4">
    <source>
        <dbReference type="ARBA" id="ARBA00022679"/>
    </source>
</evidence>
<dbReference type="PANTHER" id="PTHR24421:SF10">
    <property type="entry name" value="NITRATE_NITRITE SENSOR PROTEIN NARQ"/>
    <property type="match status" value="1"/>
</dbReference>
<evidence type="ECO:0000256" key="5">
    <source>
        <dbReference type="ARBA" id="ARBA00022741"/>
    </source>
</evidence>
<dbReference type="InterPro" id="IPR003594">
    <property type="entry name" value="HATPase_dom"/>
</dbReference>
<dbReference type="InterPro" id="IPR011712">
    <property type="entry name" value="Sig_transdc_His_kin_sub3_dim/P"/>
</dbReference>
<dbReference type="AlphaFoldDB" id="A0A2N9JIZ8"/>
<dbReference type="SUPFAM" id="SSF55874">
    <property type="entry name" value="ATPase domain of HSP90 chaperone/DNA topoisomerase II/histidine kinase"/>
    <property type="match status" value="1"/>
</dbReference>
<reference evidence="13 14" key="1">
    <citation type="submission" date="2018-02" db="EMBL/GenBank/DDBJ databases">
        <authorList>
            <person name="Cohen D.B."/>
            <person name="Kent A.D."/>
        </authorList>
    </citation>
    <scope>NUCLEOTIDE SEQUENCE [LARGE SCALE GENOMIC DNA]</scope>
    <source>
        <strain evidence="13">1</strain>
    </source>
</reference>
<dbReference type="Pfam" id="PF02518">
    <property type="entry name" value="HATPase_c"/>
    <property type="match status" value="1"/>
</dbReference>
<evidence type="ECO:0000256" key="1">
    <source>
        <dbReference type="ARBA" id="ARBA00000085"/>
    </source>
</evidence>
<name>A0A2N9JIZ8_9ACTN</name>
<feature type="transmembrane region" description="Helical" evidence="10">
    <location>
        <begin position="65"/>
        <end position="87"/>
    </location>
</feature>
<keyword evidence="10" id="KW-1133">Transmembrane helix</keyword>
<dbReference type="GO" id="GO:0016020">
    <property type="term" value="C:membrane"/>
    <property type="evidence" value="ECO:0007669"/>
    <property type="project" value="InterPro"/>
</dbReference>
<accession>A0A2N9JIZ8</accession>
<evidence type="ECO:0000259" key="11">
    <source>
        <dbReference type="Pfam" id="PF02518"/>
    </source>
</evidence>
<protein>
    <recommendedName>
        <fullName evidence="2">histidine kinase</fullName>
        <ecNumber evidence="2">2.7.13.3</ecNumber>
    </recommendedName>
</protein>